<dbReference type="EMBL" id="SJOL01005755">
    <property type="protein sequence ID" value="TGZ69854.1"/>
    <property type="molecule type" value="Genomic_DNA"/>
</dbReference>
<dbReference type="PANTHER" id="PTHR11679">
    <property type="entry name" value="VESICLE PROTEIN SORTING-ASSOCIATED"/>
    <property type="match status" value="1"/>
</dbReference>
<keyword evidence="4" id="KW-1185">Reference proteome</keyword>
<gene>
    <name evidence="3" type="ORF">CRM22_003510</name>
</gene>
<sequence length="731" mass="81368">MSLQAAVMYAFRKHVFQPLYQPGSWKILIMDERATRVVSSVYKMHDITEFGITLVESLYKVRRPFNMEAIYIMYPHRREVDLFLRDFSSEMPTYPAAHVFFLLPCPRDVLNVIAASRGMQYVKTLEQLDLDFIPIESCLFSLECQETGQTYSLPARLVPDKKTQLEQLAEQLATVCVTLDEYPRIFYRKDETNLELAQMTLAKLDACRESNPSMGQGTHKDRSILLILDRGFDPVTPLLHELTLQAMCYDLLTVVNNVYTYGNNQKVDLTGQDTLWKELKHMHIADVTRTLPQRVREFADSKKQFASIQNRESSSEGGFDNKAASLEPGEKGTLGLRELSSIIKQMPQYQSEASSYTAAYNITEACMNVFRQGVDKLCGLEQDLVMGQTAEGEPVRDPMRCLSDMFRYDFTSVDDRLRLLMIFVLIKNGISETHLEKLLSTARVDQVNKALFASLSILIGAQLIHPEGSSLTAGYTAQSGSPSFQFSQCEYVQRLPSIASVADRVQRYLPTRGDRKDRVDPNSYAFSRWSPYLVDLIEEAIEGKLNKSHYTFLVGRSPIEAVNSVAPTALSPKAAIGPSARFQAGGPSGGRGTASDVLSPSSAFGTFSDAGKNKSNHCGPRLIVCIVGGVCWSEVRTAYQMTQKCIETRLAASDRHTAARTPNTPPAAVIAGGGGVGWNWEIMIGGTHVVSPTTFIGDLDNMSRYFAAASTQAPPTQAQSRRSSLANFHRF</sequence>
<dbReference type="InterPro" id="IPR043154">
    <property type="entry name" value="Sec-1-like_dom1"/>
</dbReference>
<name>A0A4V3SFV3_OPIFE</name>
<feature type="compositionally biased region" description="Polar residues" evidence="2">
    <location>
        <begin position="306"/>
        <end position="316"/>
    </location>
</feature>
<dbReference type="Gene3D" id="1.25.40.60">
    <property type="match status" value="1"/>
</dbReference>
<evidence type="ECO:0008006" key="5">
    <source>
        <dbReference type="Google" id="ProtNLM"/>
    </source>
</evidence>
<dbReference type="PIRSF" id="PIRSF005715">
    <property type="entry name" value="VPS45_Sec1"/>
    <property type="match status" value="1"/>
</dbReference>
<dbReference type="Pfam" id="PF00995">
    <property type="entry name" value="Sec1"/>
    <property type="match status" value="1"/>
</dbReference>
<evidence type="ECO:0000256" key="2">
    <source>
        <dbReference type="SAM" id="MobiDB-lite"/>
    </source>
</evidence>
<dbReference type="OrthoDB" id="2228at2759"/>
<dbReference type="Gene3D" id="3.40.50.1910">
    <property type="match status" value="1"/>
</dbReference>
<evidence type="ECO:0000313" key="3">
    <source>
        <dbReference type="EMBL" id="TGZ69854.1"/>
    </source>
</evidence>
<dbReference type="InterPro" id="IPR036045">
    <property type="entry name" value="Sec1-like_sf"/>
</dbReference>
<dbReference type="Proteomes" id="UP000308267">
    <property type="component" value="Unassembled WGS sequence"/>
</dbReference>
<dbReference type="InterPro" id="IPR027482">
    <property type="entry name" value="Sec1-like_dom2"/>
</dbReference>
<dbReference type="Gene3D" id="3.90.830.10">
    <property type="entry name" value="Syntaxin Binding Protein 1, Chain A, domain 2"/>
    <property type="match status" value="1"/>
</dbReference>
<dbReference type="AlphaFoldDB" id="A0A4V3SFV3"/>
<proteinExistence type="inferred from homology"/>
<dbReference type="GO" id="GO:0016192">
    <property type="term" value="P:vesicle-mediated transport"/>
    <property type="evidence" value="ECO:0007669"/>
    <property type="project" value="InterPro"/>
</dbReference>
<dbReference type="SUPFAM" id="SSF56815">
    <property type="entry name" value="Sec1/munc18-like (SM) proteins"/>
    <property type="match status" value="1"/>
</dbReference>
<comment type="similarity">
    <text evidence="1">Belongs to the STXBP/unc-18/SEC1 family.</text>
</comment>
<dbReference type="InterPro" id="IPR001619">
    <property type="entry name" value="Sec1-like"/>
</dbReference>
<dbReference type="InterPro" id="IPR043127">
    <property type="entry name" value="Sec-1-like_dom3a"/>
</dbReference>
<evidence type="ECO:0000313" key="4">
    <source>
        <dbReference type="Proteomes" id="UP000308267"/>
    </source>
</evidence>
<feature type="compositionally biased region" description="Polar residues" evidence="2">
    <location>
        <begin position="721"/>
        <end position="731"/>
    </location>
</feature>
<comment type="caution">
    <text evidence="3">The sequence shown here is derived from an EMBL/GenBank/DDBJ whole genome shotgun (WGS) entry which is preliminary data.</text>
</comment>
<accession>A0A4V3SFV3</accession>
<reference evidence="3 4" key="1">
    <citation type="journal article" date="2019" name="BMC Genomics">
        <title>New insights from Opisthorchis felineus genome: update on genomics of the epidemiologically important liver flukes.</title>
        <authorList>
            <person name="Ershov N.I."/>
            <person name="Mordvinov V.A."/>
            <person name="Prokhortchouk E.B."/>
            <person name="Pakharukova M.Y."/>
            <person name="Gunbin K.V."/>
            <person name="Ustyantsev K."/>
            <person name="Genaev M.A."/>
            <person name="Blinov A.G."/>
            <person name="Mazur A."/>
            <person name="Boulygina E."/>
            <person name="Tsygankova S."/>
            <person name="Khrameeva E."/>
            <person name="Chekanov N."/>
            <person name="Fan G."/>
            <person name="Xiao A."/>
            <person name="Zhang H."/>
            <person name="Xu X."/>
            <person name="Yang H."/>
            <person name="Solovyev V."/>
            <person name="Lee S.M."/>
            <person name="Liu X."/>
            <person name="Afonnikov D.A."/>
            <person name="Skryabin K.G."/>
        </authorList>
    </citation>
    <scope>NUCLEOTIDE SEQUENCE [LARGE SCALE GENOMIC DNA]</scope>
    <source>
        <strain evidence="3">AK-0245</strain>
        <tissue evidence="3">Whole organism</tissue>
    </source>
</reference>
<evidence type="ECO:0000256" key="1">
    <source>
        <dbReference type="ARBA" id="ARBA00009884"/>
    </source>
</evidence>
<feature type="region of interest" description="Disordered" evidence="2">
    <location>
        <begin position="306"/>
        <end position="330"/>
    </location>
</feature>
<organism evidence="3 4">
    <name type="scientific">Opisthorchis felineus</name>
    <dbReference type="NCBI Taxonomy" id="147828"/>
    <lineage>
        <taxon>Eukaryota</taxon>
        <taxon>Metazoa</taxon>
        <taxon>Spiralia</taxon>
        <taxon>Lophotrochozoa</taxon>
        <taxon>Platyhelminthes</taxon>
        <taxon>Trematoda</taxon>
        <taxon>Digenea</taxon>
        <taxon>Opisthorchiida</taxon>
        <taxon>Opisthorchiata</taxon>
        <taxon>Opisthorchiidae</taxon>
        <taxon>Opisthorchis</taxon>
    </lineage>
</organism>
<feature type="compositionally biased region" description="Low complexity" evidence="2">
    <location>
        <begin position="711"/>
        <end position="720"/>
    </location>
</feature>
<feature type="region of interest" description="Disordered" evidence="2">
    <location>
        <begin position="711"/>
        <end position="731"/>
    </location>
</feature>
<dbReference type="STRING" id="147828.A0A4V3SFV3"/>
<dbReference type="Gene3D" id="3.40.50.2060">
    <property type="match status" value="1"/>
</dbReference>
<protein>
    <recommendedName>
        <fullName evidence="5">Sec1 family domain containing 1</fullName>
    </recommendedName>
</protein>